<proteinExistence type="predicted"/>
<accession>A0A0F5MQJ0</accession>
<organism evidence="1 2">
    <name type="scientific">Candidatus Arcanibacter lacustris</name>
    <dbReference type="NCBI Taxonomy" id="1607817"/>
    <lineage>
        <taxon>Bacteria</taxon>
        <taxon>Pseudomonadati</taxon>
        <taxon>Pseudomonadota</taxon>
        <taxon>Alphaproteobacteria</taxon>
        <taxon>Rickettsiales</taxon>
        <taxon>Candidatus Arcanibacter</taxon>
    </lineage>
</organism>
<keyword evidence="2" id="KW-1185">Reference proteome</keyword>
<dbReference type="Proteomes" id="UP000033358">
    <property type="component" value="Unassembled WGS sequence"/>
</dbReference>
<dbReference type="InterPro" id="IPR014347">
    <property type="entry name" value="Tautomerase/MIF_sf"/>
</dbReference>
<gene>
    <name evidence="1" type="ORF">SZ25_00055</name>
</gene>
<dbReference type="PANTHER" id="PTHR37950:SF1">
    <property type="entry name" value="4-HYDROXYPHENYLACETATE CATABOLISM PROTEIN"/>
    <property type="match status" value="1"/>
</dbReference>
<reference evidence="1 2" key="1">
    <citation type="submission" date="2015-02" db="EMBL/GenBank/DDBJ databases">
        <title>Single cell genomics of a rare environmental alphaproteobacterium provides unique insights into Rickettsiaceae evolution.</title>
        <authorList>
            <person name="Martijn J."/>
            <person name="Schulz F."/>
            <person name="Zaremba-Niedzwiedzka K."/>
            <person name="Viklund J."/>
            <person name="Stepanauskas R."/>
            <person name="Andersson S.G.E."/>
            <person name="Horn M."/>
            <person name="Guy L."/>
            <person name="Ettema T.J.G."/>
        </authorList>
    </citation>
    <scope>NUCLEOTIDE SEQUENCE [LARGE SCALE GENOMIC DNA]</scope>
    <source>
        <strain evidence="1 2">SCGC AAA041-L04</strain>
    </source>
</reference>
<comment type="caution">
    <text evidence="1">The sequence shown here is derived from an EMBL/GenBank/DDBJ whole genome shotgun (WGS) entry which is preliminary data.</text>
</comment>
<dbReference type="AlphaFoldDB" id="A0A0F5MQJ0"/>
<keyword evidence="1" id="KW-0413">Isomerase</keyword>
<evidence type="ECO:0000313" key="2">
    <source>
        <dbReference type="Proteomes" id="UP000033358"/>
    </source>
</evidence>
<dbReference type="PANTHER" id="PTHR37950">
    <property type="entry name" value="4-HYDROXYPHENYLACETATE CATABOLISM PROTEIN"/>
    <property type="match status" value="1"/>
</dbReference>
<dbReference type="Pfam" id="PF02962">
    <property type="entry name" value="CHMI"/>
    <property type="match status" value="1"/>
</dbReference>
<protein>
    <submittedName>
        <fullName evidence="1">5-carboxymethyl-2-hydroxymuconate isomerase</fullName>
    </submittedName>
</protein>
<dbReference type="EMBL" id="JYHA01000015">
    <property type="protein sequence ID" value="KKB96849.1"/>
    <property type="molecule type" value="Genomic_DNA"/>
</dbReference>
<dbReference type="SUPFAM" id="SSF55331">
    <property type="entry name" value="Tautomerase/MIF"/>
    <property type="match status" value="1"/>
</dbReference>
<name>A0A0F5MQJ0_9RICK</name>
<dbReference type="InterPro" id="IPR004220">
    <property type="entry name" value="5-COMe_2-OHmuconate_Isoase"/>
</dbReference>
<dbReference type="GO" id="GO:0008704">
    <property type="term" value="F:5-carboxymethyl-2-hydroxymuconate delta-isomerase activity"/>
    <property type="evidence" value="ECO:0007669"/>
    <property type="project" value="InterPro"/>
</dbReference>
<evidence type="ECO:0000313" key="1">
    <source>
        <dbReference type="EMBL" id="KKB96849.1"/>
    </source>
</evidence>
<dbReference type="Gene3D" id="3.30.429.10">
    <property type="entry name" value="Macrophage Migration Inhibitory Factor"/>
    <property type="match status" value="1"/>
</dbReference>
<sequence length="117" mass="13435">MPNILIVHSSNILEKDHLNQLLPNIHNLLVEKLPTKLNSCKSRIIISDSFFIADGTLNKAFVNMEIKILKGRDRELVDSIGHEIIAMLDQYFSESINKLDAAISLEISEFTDFYYKR</sequence>